<feature type="transmembrane region" description="Helical" evidence="11">
    <location>
        <begin position="38"/>
        <end position="59"/>
    </location>
</feature>
<dbReference type="Gene3D" id="1.25.40.10">
    <property type="entry name" value="Tetratricopeptide repeat domain"/>
    <property type="match status" value="1"/>
</dbReference>
<feature type="compositionally biased region" description="Polar residues" evidence="10">
    <location>
        <begin position="487"/>
        <end position="497"/>
    </location>
</feature>
<comment type="function">
    <text evidence="1">Involved in a late step of protoheme IX synthesis.</text>
</comment>
<evidence type="ECO:0000256" key="10">
    <source>
        <dbReference type="SAM" id="MobiDB-lite"/>
    </source>
</evidence>
<organism evidence="13 14">
    <name type="scientific">Castellaniella hirudinis</name>
    <dbReference type="NCBI Taxonomy" id="1144617"/>
    <lineage>
        <taxon>Bacteria</taxon>
        <taxon>Pseudomonadati</taxon>
        <taxon>Pseudomonadota</taxon>
        <taxon>Betaproteobacteria</taxon>
        <taxon>Burkholderiales</taxon>
        <taxon>Alcaligenaceae</taxon>
        <taxon>Castellaniella</taxon>
    </lineage>
</organism>
<evidence type="ECO:0000256" key="11">
    <source>
        <dbReference type="SAM" id="Phobius"/>
    </source>
</evidence>
<evidence type="ECO:0000256" key="2">
    <source>
        <dbReference type="ARBA" id="ARBA00004429"/>
    </source>
</evidence>
<dbReference type="SUPFAM" id="SSF48452">
    <property type="entry name" value="TPR-like"/>
    <property type="match status" value="1"/>
</dbReference>
<reference evidence="14" key="1">
    <citation type="journal article" date="2019" name="Int. J. Syst. Evol. Microbiol.">
        <title>The Global Catalogue of Microorganisms (GCM) 10K type strain sequencing project: providing services to taxonomists for standard genome sequencing and annotation.</title>
        <authorList>
            <consortium name="The Broad Institute Genomics Platform"/>
            <consortium name="The Broad Institute Genome Sequencing Center for Infectious Disease"/>
            <person name="Wu L."/>
            <person name="Ma J."/>
        </authorList>
    </citation>
    <scope>NUCLEOTIDE SEQUENCE [LARGE SCALE GENOMIC DNA]</scope>
    <source>
        <strain evidence="14">CGMCC 1.19029</strain>
    </source>
</reference>
<evidence type="ECO:0000259" key="12">
    <source>
        <dbReference type="Pfam" id="PF07219"/>
    </source>
</evidence>
<evidence type="ECO:0000256" key="5">
    <source>
        <dbReference type="ARBA" id="ARBA00022519"/>
    </source>
</evidence>
<dbReference type="Pfam" id="PF07219">
    <property type="entry name" value="HemY_N"/>
    <property type="match status" value="1"/>
</dbReference>
<keyword evidence="8 11" id="KW-0472">Membrane</keyword>
<evidence type="ECO:0000313" key="14">
    <source>
        <dbReference type="Proteomes" id="UP001595756"/>
    </source>
</evidence>
<dbReference type="NCBIfam" id="TIGR00540">
    <property type="entry name" value="TPR_hemY_coli"/>
    <property type="match status" value="1"/>
</dbReference>
<gene>
    <name evidence="13" type="ORF">ACFO0J_16450</name>
</gene>
<comment type="pathway">
    <text evidence="3">Porphyrin-containing compound metabolism; protoheme biosynthesis.</text>
</comment>
<feature type="region of interest" description="Disordered" evidence="10">
    <location>
        <begin position="448"/>
        <end position="497"/>
    </location>
</feature>
<evidence type="ECO:0000256" key="8">
    <source>
        <dbReference type="ARBA" id="ARBA00023136"/>
    </source>
</evidence>
<evidence type="ECO:0000256" key="9">
    <source>
        <dbReference type="ARBA" id="ARBA00023244"/>
    </source>
</evidence>
<protein>
    <submittedName>
        <fullName evidence="13">Heme biosynthesis HemY N-terminal domain-containing protein</fullName>
    </submittedName>
</protein>
<name>A0ABV8S3K5_9BURK</name>
<evidence type="ECO:0000256" key="1">
    <source>
        <dbReference type="ARBA" id="ARBA00002962"/>
    </source>
</evidence>
<accession>A0ABV8S3K5</accession>
<evidence type="ECO:0000256" key="7">
    <source>
        <dbReference type="ARBA" id="ARBA00022989"/>
    </source>
</evidence>
<dbReference type="InterPro" id="IPR011990">
    <property type="entry name" value="TPR-like_helical_dom_sf"/>
</dbReference>
<keyword evidence="5" id="KW-0997">Cell inner membrane</keyword>
<keyword evidence="9" id="KW-0627">Porphyrin biosynthesis</keyword>
<evidence type="ECO:0000256" key="3">
    <source>
        <dbReference type="ARBA" id="ARBA00004744"/>
    </source>
</evidence>
<dbReference type="EMBL" id="JBHSDY010000010">
    <property type="protein sequence ID" value="MFC4299635.1"/>
    <property type="molecule type" value="Genomic_DNA"/>
</dbReference>
<dbReference type="Proteomes" id="UP001595756">
    <property type="component" value="Unassembled WGS sequence"/>
</dbReference>
<comment type="caution">
    <text evidence="13">The sequence shown here is derived from an EMBL/GenBank/DDBJ whole genome shotgun (WGS) entry which is preliminary data.</text>
</comment>
<keyword evidence="6 11" id="KW-0812">Transmembrane</keyword>
<evidence type="ECO:0000313" key="13">
    <source>
        <dbReference type="EMBL" id="MFC4299635.1"/>
    </source>
</evidence>
<proteinExistence type="predicted"/>
<evidence type="ECO:0000256" key="6">
    <source>
        <dbReference type="ARBA" id="ARBA00022692"/>
    </source>
</evidence>
<evidence type="ECO:0000256" key="4">
    <source>
        <dbReference type="ARBA" id="ARBA00022475"/>
    </source>
</evidence>
<dbReference type="RefSeq" id="WP_376814142.1">
    <property type="nucleotide sequence ID" value="NZ_JBHSDY010000010.1"/>
</dbReference>
<keyword evidence="4" id="KW-1003">Cell membrane</keyword>
<keyword evidence="7 11" id="KW-1133">Transmembrane helix</keyword>
<sequence>MRSWIWTLILFAAAVALALVLREHGGNVLIVAQPWRIELSLSLAVVLALVAFLALHWLLRALNWLSTSPGRLRAWRGRRAQKRDVELLERGWINVLEGRYVQAEKDLSNLLTRTRSADRKVLAGLSAARALHLLGETARRDQVLKLAQEGAGQDSRLRQAVDTVTAEMYLDQNRAEEALVLLEPLQDASSRFLHGTRLLLRAHRQLGHADRVYQLTRLLLRRGAIDETQARQFIRESTVQRLSKVEESGWSAVWGDLSADERLDSDVALAGAQVQIRLGHPAESARILEAALGRRMDDRLLRLYAHCDATQAGQRLGHAELWLKSNPDHPGLLAALGQLCLAAQLWGQGEHYLERSLALRADTHIHALLGNLHDALGHPEQALRNWRLACQAADDEMPVIARLLPAADTRGDPRFEETTAAADPAPDEQPLATSYAASGVYVQDETGLDAMPISAPPPRAPAAAAVPEPLSAEDEYFDTAPIPGVDMSQTSDGSARK</sequence>
<feature type="domain" description="HemY N-terminal" evidence="12">
    <location>
        <begin position="26"/>
        <end position="134"/>
    </location>
</feature>
<comment type="subcellular location">
    <subcellularLocation>
        <location evidence="2">Cell inner membrane</location>
        <topology evidence="2">Multi-pass membrane protein</topology>
    </subcellularLocation>
</comment>
<dbReference type="InterPro" id="IPR005254">
    <property type="entry name" value="Heme_biosyn_assoc_TPR_pro"/>
</dbReference>
<dbReference type="InterPro" id="IPR010817">
    <property type="entry name" value="HemY_N"/>
</dbReference>
<keyword evidence="14" id="KW-1185">Reference proteome</keyword>